<evidence type="ECO:0000259" key="6">
    <source>
        <dbReference type="PROSITE" id="PS51266"/>
    </source>
</evidence>
<dbReference type="InterPro" id="IPR008913">
    <property type="entry name" value="Znf_CHY"/>
</dbReference>
<name>A0A2B4SDB7_STYPI</name>
<dbReference type="InterPro" id="IPR037274">
    <property type="entry name" value="Znf_CHY_sf"/>
</dbReference>
<accession>A0A2B4SDB7</accession>
<dbReference type="GO" id="GO:0061630">
    <property type="term" value="F:ubiquitin protein ligase activity"/>
    <property type="evidence" value="ECO:0007669"/>
    <property type="project" value="TreeGrafter"/>
</dbReference>
<dbReference type="InterPro" id="IPR037275">
    <property type="entry name" value="Znf_CTCHY_sf"/>
</dbReference>
<dbReference type="EMBL" id="LSMT01000122">
    <property type="protein sequence ID" value="PFX26588.1"/>
    <property type="molecule type" value="Genomic_DNA"/>
</dbReference>
<dbReference type="InterPro" id="IPR011990">
    <property type="entry name" value="TPR-like_helical_dom_sf"/>
</dbReference>
<dbReference type="SUPFAM" id="SSF161245">
    <property type="entry name" value="Zinc hairpin stack"/>
    <property type="match status" value="1"/>
</dbReference>
<evidence type="ECO:0000256" key="3">
    <source>
        <dbReference type="ARBA" id="ARBA00022833"/>
    </source>
</evidence>
<keyword evidence="3" id="KW-0862">Zinc</keyword>
<protein>
    <submittedName>
        <fullName evidence="8">RING finger and CHY zinc finger domain-containing protein 1</fullName>
    </submittedName>
</protein>
<dbReference type="GO" id="GO:0006511">
    <property type="term" value="P:ubiquitin-dependent protein catabolic process"/>
    <property type="evidence" value="ECO:0007669"/>
    <property type="project" value="TreeGrafter"/>
</dbReference>
<dbReference type="SMART" id="SM00028">
    <property type="entry name" value="TPR"/>
    <property type="match status" value="2"/>
</dbReference>
<keyword evidence="2 4" id="KW-0863">Zinc-finger</keyword>
<feature type="compositionally biased region" description="Low complexity" evidence="5">
    <location>
        <begin position="1068"/>
        <end position="1114"/>
    </location>
</feature>
<dbReference type="Proteomes" id="UP000225706">
    <property type="component" value="Unassembled WGS sequence"/>
</dbReference>
<evidence type="ECO:0000313" key="8">
    <source>
        <dbReference type="EMBL" id="PFX26588.1"/>
    </source>
</evidence>
<dbReference type="PROSITE" id="PS51270">
    <property type="entry name" value="ZF_CTCHY"/>
    <property type="match status" value="1"/>
</dbReference>
<dbReference type="Pfam" id="PF05495">
    <property type="entry name" value="zf-CHY"/>
    <property type="match status" value="1"/>
</dbReference>
<evidence type="ECO:0000256" key="1">
    <source>
        <dbReference type="ARBA" id="ARBA00022723"/>
    </source>
</evidence>
<keyword evidence="1" id="KW-0479">Metal-binding</keyword>
<dbReference type="GO" id="GO:0008270">
    <property type="term" value="F:zinc ion binding"/>
    <property type="evidence" value="ECO:0007669"/>
    <property type="project" value="UniProtKB-KW"/>
</dbReference>
<feature type="compositionally biased region" description="Basic and acidic residues" evidence="5">
    <location>
        <begin position="1605"/>
        <end position="1640"/>
    </location>
</feature>
<feature type="region of interest" description="Disordered" evidence="5">
    <location>
        <begin position="1285"/>
        <end position="1341"/>
    </location>
</feature>
<dbReference type="PANTHER" id="PTHR21319">
    <property type="entry name" value="RING FINGER AND CHY ZINC FINGER DOMAIN-CONTAINING PROTEIN 1"/>
    <property type="match status" value="1"/>
</dbReference>
<feature type="region of interest" description="Disordered" evidence="5">
    <location>
        <begin position="1008"/>
        <end position="1188"/>
    </location>
</feature>
<feature type="domain" description="CTCHY-type" evidence="7">
    <location>
        <begin position="1742"/>
        <end position="1804"/>
    </location>
</feature>
<evidence type="ECO:0000256" key="2">
    <source>
        <dbReference type="ARBA" id="ARBA00022771"/>
    </source>
</evidence>
<dbReference type="SUPFAM" id="SSF48452">
    <property type="entry name" value="TPR-like"/>
    <property type="match status" value="1"/>
</dbReference>
<dbReference type="PROSITE" id="PS51266">
    <property type="entry name" value="ZF_CHY"/>
    <property type="match status" value="1"/>
</dbReference>
<feature type="compositionally biased region" description="Basic and acidic residues" evidence="5">
    <location>
        <begin position="1306"/>
        <end position="1322"/>
    </location>
</feature>
<proteinExistence type="predicted"/>
<evidence type="ECO:0000259" key="7">
    <source>
        <dbReference type="PROSITE" id="PS51270"/>
    </source>
</evidence>
<gene>
    <name evidence="8" type="primary">RCHY1</name>
    <name evidence="8" type="ORF">AWC38_SpisGene8736</name>
</gene>
<feature type="compositionally biased region" description="Polar residues" evidence="5">
    <location>
        <begin position="1652"/>
        <end position="1665"/>
    </location>
</feature>
<dbReference type="GO" id="GO:0016567">
    <property type="term" value="P:protein ubiquitination"/>
    <property type="evidence" value="ECO:0007669"/>
    <property type="project" value="TreeGrafter"/>
</dbReference>
<comment type="caution">
    <text evidence="8">The sequence shown here is derived from an EMBL/GenBank/DDBJ whole genome shotgun (WGS) entry which is preliminary data.</text>
</comment>
<dbReference type="PANTHER" id="PTHR21319:SF53">
    <property type="entry name" value="RING FINGER AND CHY ZINC FINGER DOMAIN-CONTAINING PROTEIN 1"/>
    <property type="match status" value="1"/>
</dbReference>
<feature type="region of interest" description="Disordered" evidence="5">
    <location>
        <begin position="1605"/>
        <end position="1665"/>
    </location>
</feature>
<feature type="domain" description="CHY-type" evidence="6">
    <location>
        <begin position="1668"/>
        <end position="1740"/>
    </location>
</feature>
<evidence type="ECO:0000256" key="5">
    <source>
        <dbReference type="SAM" id="MobiDB-lite"/>
    </source>
</evidence>
<feature type="compositionally biased region" description="Basic and acidic residues" evidence="5">
    <location>
        <begin position="1135"/>
        <end position="1144"/>
    </location>
</feature>
<evidence type="ECO:0000256" key="4">
    <source>
        <dbReference type="PROSITE-ProRule" id="PRU00601"/>
    </source>
</evidence>
<keyword evidence="9" id="KW-1185">Reference proteome</keyword>
<dbReference type="InterPro" id="IPR017921">
    <property type="entry name" value="Znf_CTCHY"/>
</dbReference>
<organism evidence="8 9">
    <name type="scientific">Stylophora pistillata</name>
    <name type="common">Smooth cauliflower coral</name>
    <dbReference type="NCBI Taxonomy" id="50429"/>
    <lineage>
        <taxon>Eukaryota</taxon>
        <taxon>Metazoa</taxon>
        <taxon>Cnidaria</taxon>
        <taxon>Anthozoa</taxon>
        <taxon>Hexacorallia</taxon>
        <taxon>Scleractinia</taxon>
        <taxon>Astrocoeniina</taxon>
        <taxon>Pocilloporidae</taxon>
        <taxon>Stylophora</taxon>
    </lineage>
</organism>
<dbReference type="Gene3D" id="1.25.40.10">
    <property type="entry name" value="Tetratricopeptide repeat domain"/>
    <property type="match status" value="2"/>
</dbReference>
<reference evidence="9" key="1">
    <citation type="journal article" date="2017" name="bioRxiv">
        <title>Comparative analysis of the genomes of Stylophora pistillata and Acropora digitifera provides evidence for extensive differences between species of corals.</title>
        <authorList>
            <person name="Voolstra C.R."/>
            <person name="Li Y."/>
            <person name="Liew Y.J."/>
            <person name="Baumgarten S."/>
            <person name="Zoccola D."/>
            <person name="Flot J.-F."/>
            <person name="Tambutte S."/>
            <person name="Allemand D."/>
            <person name="Aranda M."/>
        </authorList>
    </citation>
    <scope>NUCLEOTIDE SEQUENCE [LARGE SCALE GENOMIC DNA]</scope>
</reference>
<dbReference type="GO" id="GO:0005634">
    <property type="term" value="C:nucleus"/>
    <property type="evidence" value="ECO:0007669"/>
    <property type="project" value="TreeGrafter"/>
</dbReference>
<dbReference type="InterPro" id="IPR019734">
    <property type="entry name" value="TPR_rpt"/>
</dbReference>
<feature type="compositionally biased region" description="Polar residues" evidence="5">
    <location>
        <begin position="1030"/>
        <end position="1045"/>
    </location>
</feature>
<evidence type="ECO:0000313" key="9">
    <source>
        <dbReference type="Proteomes" id="UP000225706"/>
    </source>
</evidence>
<sequence>MTWSDEPKQEKMDHTDRVSDRSSLIKFFTLAVSDLQEGNLVEAKKSLQKTHCYFLHLAPREFSNLSLQEIEIISKAEKISVENVAWSFRTGAILLPQTSSDLFVRFTNAFGVVALNMTCVDIAENVLEQSKEYIEQAEESVISPGVALNNLGCVYMIKGSFQKAKVSLQRALEVVKKGKQRVTAEETIVAIGNNLRLVYQAQRNHIADLQLQSDLLSNVSRCTIQPRIIAVVDYNKALTSVNNRNLRTALDELENLKIFCDTELDQSKRVLTCILLKMYLIRLMLKASSGTTTVIDTKISTLQGLKELVDRSVNFSLDLLVTIVEIVADIHLYKGNLDLVCSYFSYLEAVVRERCGADHPTVASILAKQGHIFLHLENVADSRKCFTAALEIFTEAFGAVHPDVLKCNAGLARLESLCGSEEKSLTHSQRVLETVERICQVSFERQLKPKVIELFQRSGRTLSPDTESEEQVKCENLVSEFGVEIARVVNQHQSGDLDDCPGVLSDSEDCLDSSVSQLFGEDLCTKLCLNWLKAGLCLFNLGAKQSVAFLFLSCTYASMLYDNCECSEVILLKVIFVVCHLKSKTNQTLLEVKERLKTEFGRLKNFIEEKAKRVDELKRKTIFFDENTNLMISLAVILQYVIEMEIYEMMDAVHSLFTLLSNEQSTQVAHVLLVEEIRFAFFISNIQCGGKKFMHDLIFLTPLGMMYNRKITGKKDEDAPRNFQSKELTKSLHKDDNLGERGSTKTFKTLLLKSDNTKWKGPSSFLVECPITRGVDVSALNHINACSVNAAEDSLPHLILCSHQNIEFATQYFIELELLDSSETSLSEISGGFSLLQLLLSAAKDRSEFETQSPLLVNTETTCEGNLEFILQDKVIVKSLFTKLLKRILTNEDELGEVLNVVVKDSQLVLIVQGPPIGQIVMQCHENTIKVRTQFIHLSQNRGKNEIVQEVPPCNCSLIEMVIADKMEKCARAFGIHFETQSDKSWYIASNLLGKARDISMRGHQTLELQHKTERPGRITSPPPLPLRQSFLSESWTQTDSLSIPSTSDLSTQTDLSDSDESKNPVDPTSSSSEVSSSSSLPSSSSSLSSSLSSLPSPSSSSGEESTEEVSSGPRSEPAEKGKSSVHSVFSCASELKKSGREVPKFANSEEESLSMAYPSVLEFKYTSNDTEKGETNQPPPVSPLNLKVQTDGKLRVSKKHLDKSIHTDDWLGNSMDDEVDGSVKSAVRNIAEIQNCQPYSSTGSVEPPFQGEGAVADNLPRLNTDKMKRHGGAVAAAITSRCNDAMDEDRRNKERKTHSRSLKVSQERKSTNTGDLSERSHNTRHGTFLGLEGGGQDPSCSDRRLSYKNLESITYWNDKEAKPEKVRPRGGDIQNTMDEKESNFFGINPCFLARHTDDSSINTPIDDIGNTKENANGWSSNTCSRHQGSSCFNNEEGYQSIYSFQAPSFGSGHLQTLSSDVPGIVVVPPYAEVNDDTLLAQTPLSPQQRKVNNQCIDPVVQRERNCDFKVMNGNPARVSNTTPITQGLVSPEMEISALPQGAKNRNLTWEKRTFANQDTDNQGPLGVLNNNSLQSCDDSIADLERRVADTCSFVQKTLKEREVKEKAMKEKERRKKEERARKEQQARERREREAREARQTECSNDTEEARNPTSGGRETPSQNTAGAEGQQWLCEHYQRLCRVKFPCCGKFFPCHRCHNNSGCSNDNSKAREVYFLECSICGHQQEINQDAHTCARCKTRFSAYFCSVCKHFTSTDKNPYHCTKCGICRIFKDRSFHCDVCNVCLDKRLEGRHSCRENSGHDECCICLEPLIEDRWSAHSGESSPEKDCWWQ</sequence>
<feature type="compositionally biased region" description="Low complexity" evidence="5">
    <location>
        <begin position="1046"/>
        <end position="1056"/>
    </location>
</feature>
<dbReference type="SUPFAM" id="SSF161219">
    <property type="entry name" value="CHY zinc finger-like"/>
    <property type="match status" value="1"/>
</dbReference>